<organism evidence="2 3">
    <name type="scientific">Setaria viridis</name>
    <name type="common">Green bristlegrass</name>
    <name type="synonym">Setaria italica subsp. viridis</name>
    <dbReference type="NCBI Taxonomy" id="4556"/>
    <lineage>
        <taxon>Eukaryota</taxon>
        <taxon>Viridiplantae</taxon>
        <taxon>Streptophyta</taxon>
        <taxon>Embryophyta</taxon>
        <taxon>Tracheophyta</taxon>
        <taxon>Spermatophyta</taxon>
        <taxon>Magnoliopsida</taxon>
        <taxon>Liliopsida</taxon>
        <taxon>Poales</taxon>
        <taxon>Poaceae</taxon>
        <taxon>PACMAD clade</taxon>
        <taxon>Panicoideae</taxon>
        <taxon>Panicodae</taxon>
        <taxon>Paniceae</taxon>
        <taxon>Cenchrinae</taxon>
        <taxon>Setaria</taxon>
    </lineage>
</organism>
<evidence type="ECO:0000256" key="1">
    <source>
        <dbReference type="SAM" id="SignalP"/>
    </source>
</evidence>
<accession>A0A4U6TWE7</accession>
<evidence type="ECO:0000313" key="3">
    <source>
        <dbReference type="Proteomes" id="UP000298652"/>
    </source>
</evidence>
<dbReference type="EMBL" id="CM016558">
    <property type="protein sequence ID" value="TKW05493.1"/>
    <property type="molecule type" value="Genomic_DNA"/>
</dbReference>
<gene>
    <name evidence="2" type="ORF">SEVIR_7G179850v2</name>
</gene>
<feature type="chain" id="PRO_5020302939" evidence="1">
    <location>
        <begin position="18"/>
        <end position="39"/>
    </location>
</feature>
<keyword evidence="3" id="KW-1185">Reference proteome</keyword>
<reference evidence="2" key="1">
    <citation type="submission" date="2019-03" db="EMBL/GenBank/DDBJ databases">
        <title>WGS assembly of Setaria viridis.</title>
        <authorList>
            <person name="Huang P."/>
            <person name="Jenkins J."/>
            <person name="Grimwood J."/>
            <person name="Barry K."/>
            <person name="Healey A."/>
            <person name="Mamidi S."/>
            <person name="Sreedasyam A."/>
            <person name="Shu S."/>
            <person name="Feldman M."/>
            <person name="Wu J."/>
            <person name="Yu Y."/>
            <person name="Chen C."/>
            <person name="Johnson J."/>
            <person name="Rokhsar D."/>
            <person name="Baxter I."/>
            <person name="Schmutz J."/>
            <person name="Brutnell T."/>
            <person name="Kellogg E."/>
        </authorList>
    </citation>
    <scope>NUCLEOTIDE SEQUENCE [LARGE SCALE GENOMIC DNA]</scope>
</reference>
<dbReference type="Proteomes" id="UP000298652">
    <property type="component" value="Chromosome 7"/>
</dbReference>
<keyword evidence="1" id="KW-0732">Signal</keyword>
<protein>
    <submittedName>
        <fullName evidence="2">Uncharacterized protein</fullName>
    </submittedName>
</protein>
<evidence type="ECO:0000313" key="2">
    <source>
        <dbReference type="EMBL" id="TKW05493.1"/>
    </source>
</evidence>
<dbReference type="Gramene" id="TKW05493">
    <property type="protein sequence ID" value="TKW05493"/>
    <property type="gene ID" value="SEVIR_7G179850v2"/>
</dbReference>
<proteinExistence type="predicted"/>
<dbReference type="AlphaFoldDB" id="A0A4U6TWE7"/>
<sequence length="39" mass="4481">MHWQACLLAIWLGDVDTDQTTFNPLQPMFLPPATLILLR</sequence>
<feature type="signal peptide" evidence="1">
    <location>
        <begin position="1"/>
        <end position="17"/>
    </location>
</feature>
<name>A0A4U6TWE7_SETVI</name>